<dbReference type="Proteomes" id="UP001597458">
    <property type="component" value="Unassembled WGS sequence"/>
</dbReference>
<dbReference type="InterPro" id="IPR054224">
    <property type="entry name" value="DUF6944"/>
</dbReference>
<evidence type="ECO:0000313" key="2">
    <source>
        <dbReference type="Proteomes" id="UP001597458"/>
    </source>
</evidence>
<organism evidence="1 2">
    <name type="scientific">Terrilactibacillus laevilacticus</name>
    <dbReference type="NCBI Taxonomy" id="1380157"/>
    <lineage>
        <taxon>Bacteria</taxon>
        <taxon>Bacillati</taxon>
        <taxon>Bacillota</taxon>
        <taxon>Bacilli</taxon>
        <taxon>Bacillales</taxon>
        <taxon>Bacillaceae</taxon>
        <taxon>Terrilactibacillus</taxon>
    </lineage>
</organism>
<evidence type="ECO:0000313" key="1">
    <source>
        <dbReference type="EMBL" id="MFD2615778.1"/>
    </source>
</evidence>
<keyword evidence="2" id="KW-1185">Reference proteome</keyword>
<name>A0ABW5PM47_9BACI</name>
<reference evidence="2" key="1">
    <citation type="journal article" date="2019" name="Int. J. Syst. Evol. Microbiol.">
        <title>The Global Catalogue of Microorganisms (GCM) 10K type strain sequencing project: providing services to taxonomists for standard genome sequencing and annotation.</title>
        <authorList>
            <consortium name="The Broad Institute Genomics Platform"/>
            <consortium name="The Broad Institute Genome Sequencing Center for Infectious Disease"/>
            <person name="Wu L."/>
            <person name="Ma J."/>
        </authorList>
    </citation>
    <scope>NUCLEOTIDE SEQUENCE [LARGE SCALE GENOMIC DNA]</scope>
    <source>
        <strain evidence="2">TISTR 2241</strain>
    </source>
</reference>
<comment type="caution">
    <text evidence="1">The sequence shown here is derived from an EMBL/GenBank/DDBJ whole genome shotgun (WGS) entry which is preliminary data.</text>
</comment>
<dbReference type="Pfam" id="PF22116">
    <property type="entry name" value="DUF6944"/>
    <property type="match status" value="1"/>
</dbReference>
<protein>
    <submittedName>
        <fullName evidence="1">DUF6944 family repetitive protein</fullName>
    </submittedName>
</protein>
<gene>
    <name evidence="1" type="ORF">ACFSTF_00270</name>
</gene>
<dbReference type="EMBL" id="JBHUMR010000001">
    <property type="protein sequence ID" value="MFD2615778.1"/>
    <property type="molecule type" value="Genomic_DNA"/>
</dbReference>
<dbReference type="RefSeq" id="WP_141191320.1">
    <property type="nucleotide sequence ID" value="NZ_JBHUMR010000001.1"/>
</dbReference>
<proteinExistence type="predicted"/>
<accession>A0ABW5PM47</accession>
<sequence length="183" mass="19629">MDIELKDLAGSWTSALGTIVSAIGSTPTLAFTDQMRINLDLWGNVLQATGAGLSADAEIHWTLNKLGQEIQAIGNLTVVYGLVLPVDDIDQLKKNITGNWIQSLGSLVCFSDSVDDESAPWDRVGNLLQAIGNALQSIGGIQELHDPEDEESGEMTNFAGSWIQAIGAVMSALEQTKEIEMSR</sequence>